<evidence type="ECO:0000256" key="9">
    <source>
        <dbReference type="RuleBase" id="RU000688"/>
    </source>
</evidence>
<comment type="caution">
    <text evidence="13">The sequence shown here is derived from an EMBL/GenBank/DDBJ whole genome shotgun (WGS) entry which is preliminary data.</text>
</comment>
<evidence type="ECO:0000256" key="10">
    <source>
        <dbReference type="SAM" id="MobiDB-lite"/>
    </source>
</evidence>
<dbReference type="CDD" id="cd00637">
    <property type="entry name" value="7tm_classA_rhodopsin-like"/>
    <property type="match status" value="1"/>
</dbReference>
<proteinExistence type="inferred from homology"/>
<comment type="subcellular location">
    <subcellularLocation>
        <location evidence="1">Cell membrane</location>
        <topology evidence="1">Multi-pass membrane protein</topology>
    </subcellularLocation>
</comment>
<dbReference type="Pfam" id="PF00001">
    <property type="entry name" value="7tm_1"/>
    <property type="match status" value="1"/>
</dbReference>
<dbReference type="OrthoDB" id="10044919at2759"/>
<keyword evidence="2" id="KW-1003">Cell membrane</keyword>
<dbReference type="PANTHER" id="PTHR24228">
    <property type="entry name" value="B2 BRADYKININ RECEPTOR/ANGIOTENSIN II RECEPTOR"/>
    <property type="match status" value="1"/>
</dbReference>
<dbReference type="AlphaFoldDB" id="A0A1W0WM94"/>
<evidence type="ECO:0000256" key="8">
    <source>
        <dbReference type="ARBA" id="ARBA00023224"/>
    </source>
</evidence>
<dbReference type="PRINTS" id="PR00237">
    <property type="entry name" value="GPCRRHODOPSN"/>
</dbReference>
<keyword evidence="5 9" id="KW-0297">G-protein coupled receptor</keyword>
<evidence type="ECO:0000313" key="14">
    <source>
        <dbReference type="Proteomes" id="UP000192578"/>
    </source>
</evidence>
<evidence type="ECO:0000256" key="5">
    <source>
        <dbReference type="ARBA" id="ARBA00023040"/>
    </source>
</evidence>
<dbReference type="Gene3D" id="1.20.1070.10">
    <property type="entry name" value="Rhodopsin 7-helix transmembrane proteins"/>
    <property type="match status" value="1"/>
</dbReference>
<evidence type="ECO:0000256" key="6">
    <source>
        <dbReference type="ARBA" id="ARBA00023136"/>
    </source>
</evidence>
<keyword evidence="8 9" id="KW-0807">Transducer</keyword>
<dbReference type="GO" id="GO:0005886">
    <property type="term" value="C:plasma membrane"/>
    <property type="evidence" value="ECO:0007669"/>
    <property type="project" value="UniProtKB-SubCell"/>
</dbReference>
<reference evidence="14" key="1">
    <citation type="submission" date="2017-01" db="EMBL/GenBank/DDBJ databases">
        <title>Comparative genomics of anhydrobiosis in the tardigrade Hypsibius dujardini.</title>
        <authorList>
            <person name="Yoshida Y."/>
            <person name="Koutsovoulos G."/>
            <person name="Laetsch D."/>
            <person name="Stevens L."/>
            <person name="Kumar S."/>
            <person name="Horikawa D."/>
            <person name="Ishino K."/>
            <person name="Komine S."/>
            <person name="Tomita M."/>
            <person name="Blaxter M."/>
            <person name="Arakawa K."/>
        </authorList>
    </citation>
    <scope>NUCLEOTIDE SEQUENCE [LARGE SCALE GENOMIC DNA]</scope>
    <source>
        <strain evidence="14">Z151</strain>
    </source>
</reference>
<evidence type="ECO:0000256" key="2">
    <source>
        <dbReference type="ARBA" id="ARBA00022475"/>
    </source>
</evidence>
<sequence length="480" mass="53705">MIPTLDHAANWTVEQKATTPSKNDNGTRILVEEQSRDWVVRLIFIVAMVVFSVAGFIGNSLASSPNIIVTIGFIKDLRNTRNIFLVNLALSDLILIAVVVPFNILSVIHGAPFWRDRVTLCLIVASVCAPGCLAAIWSNTAVAVNRFVFICHNDVYDVLFSPKKTILWLVAVWLIAFSIHFPNHVGWGQNGYVDQFYLCTRETDLWTYSLFFGAVGIVLPLTISFYAYLRIYRLVRTTKSAKNRIAARKKTKSNCSRLTPASSTYSVQTPVATLTTPFKPELVSKSKKARKAFNRELLLVRTLFRSFAVFLMAWLPLALMLMIPMSDVPAWIYLMTVFLAHGSTATNSLLYYLTNETFHRGFVKLIRRIRGKPVSYVPSMSVTSLSATSQERIQAADWVSTATTGSTIVVTDDDGHEVCSAEISLADIRDPRLKFLISDTLKLQAQIVVTRGPRRMSKKSEKVLKKLTSPNFPSVMPARP</sequence>
<keyword evidence="3 9" id="KW-0812">Transmembrane</keyword>
<gene>
    <name evidence="13" type="ORF">BV898_09478</name>
</gene>
<evidence type="ECO:0000256" key="11">
    <source>
        <dbReference type="SAM" id="Phobius"/>
    </source>
</evidence>
<feature type="transmembrane region" description="Helical" evidence="11">
    <location>
        <begin position="330"/>
        <end position="353"/>
    </location>
</feature>
<evidence type="ECO:0000259" key="12">
    <source>
        <dbReference type="PROSITE" id="PS50262"/>
    </source>
</evidence>
<comment type="similarity">
    <text evidence="9">Belongs to the G-protein coupled receptor 1 family.</text>
</comment>
<feature type="transmembrane region" description="Helical" evidence="11">
    <location>
        <begin position="117"/>
        <end position="137"/>
    </location>
</feature>
<accession>A0A1W0WM94</accession>
<protein>
    <submittedName>
        <fullName evidence="13">Melatonin receptor type 1C</fullName>
    </submittedName>
</protein>
<feature type="transmembrane region" description="Helical" evidence="11">
    <location>
        <begin position="83"/>
        <end position="105"/>
    </location>
</feature>
<keyword evidence="14" id="KW-1185">Reference proteome</keyword>
<feature type="transmembrane region" description="Helical" evidence="11">
    <location>
        <begin position="38"/>
        <end position="62"/>
    </location>
</feature>
<keyword evidence="4 11" id="KW-1133">Transmembrane helix</keyword>
<evidence type="ECO:0000256" key="7">
    <source>
        <dbReference type="ARBA" id="ARBA00023170"/>
    </source>
</evidence>
<evidence type="ECO:0000313" key="13">
    <source>
        <dbReference type="EMBL" id="OQV16331.1"/>
    </source>
</evidence>
<feature type="transmembrane region" description="Helical" evidence="11">
    <location>
        <begin position="298"/>
        <end position="324"/>
    </location>
</feature>
<dbReference type="EMBL" id="MTYJ01000075">
    <property type="protein sequence ID" value="OQV16331.1"/>
    <property type="molecule type" value="Genomic_DNA"/>
</dbReference>
<dbReference type="GO" id="GO:0004930">
    <property type="term" value="F:G protein-coupled receptor activity"/>
    <property type="evidence" value="ECO:0007669"/>
    <property type="project" value="UniProtKB-KW"/>
</dbReference>
<name>A0A1W0WM94_HYPEX</name>
<feature type="transmembrane region" description="Helical" evidence="11">
    <location>
        <begin position="205"/>
        <end position="229"/>
    </location>
</feature>
<feature type="domain" description="G-protein coupled receptors family 1 profile" evidence="12">
    <location>
        <begin position="63"/>
        <end position="351"/>
    </location>
</feature>
<evidence type="ECO:0000256" key="3">
    <source>
        <dbReference type="ARBA" id="ARBA00022692"/>
    </source>
</evidence>
<evidence type="ECO:0000256" key="1">
    <source>
        <dbReference type="ARBA" id="ARBA00004651"/>
    </source>
</evidence>
<keyword evidence="7 9" id="KW-0675">Receptor</keyword>
<organism evidence="13 14">
    <name type="scientific">Hypsibius exemplaris</name>
    <name type="common">Freshwater tardigrade</name>
    <dbReference type="NCBI Taxonomy" id="2072580"/>
    <lineage>
        <taxon>Eukaryota</taxon>
        <taxon>Metazoa</taxon>
        <taxon>Ecdysozoa</taxon>
        <taxon>Tardigrada</taxon>
        <taxon>Eutardigrada</taxon>
        <taxon>Parachela</taxon>
        <taxon>Hypsibioidea</taxon>
        <taxon>Hypsibiidae</taxon>
        <taxon>Hypsibius</taxon>
    </lineage>
</organism>
<dbReference type="PANTHER" id="PTHR24228:SF75">
    <property type="entry name" value="G-PROTEIN COUPLED RECEPTORS FAMILY 1 PROFILE DOMAIN-CONTAINING PROTEIN"/>
    <property type="match status" value="1"/>
</dbReference>
<keyword evidence="6 11" id="KW-0472">Membrane</keyword>
<dbReference type="SUPFAM" id="SSF81321">
    <property type="entry name" value="Family A G protein-coupled receptor-like"/>
    <property type="match status" value="1"/>
</dbReference>
<dbReference type="InterPro" id="IPR000276">
    <property type="entry name" value="GPCR_Rhodpsn"/>
</dbReference>
<feature type="region of interest" description="Disordered" evidence="10">
    <location>
        <begin position="458"/>
        <end position="480"/>
    </location>
</feature>
<dbReference type="PROSITE" id="PS00237">
    <property type="entry name" value="G_PROTEIN_RECEP_F1_1"/>
    <property type="match status" value="1"/>
</dbReference>
<dbReference type="SMART" id="SM01381">
    <property type="entry name" value="7TM_GPCR_Srsx"/>
    <property type="match status" value="1"/>
</dbReference>
<dbReference type="PROSITE" id="PS50262">
    <property type="entry name" value="G_PROTEIN_RECEP_F1_2"/>
    <property type="match status" value="1"/>
</dbReference>
<dbReference type="InterPro" id="IPR017452">
    <property type="entry name" value="GPCR_Rhodpsn_7TM"/>
</dbReference>
<dbReference type="Proteomes" id="UP000192578">
    <property type="component" value="Unassembled WGS sequence"/>
</dbReference>
<feature type="transmembrane region" description="Helical" evidence="11">
    <location>
        <begin position="166"/>
        <end position="185"/>
    </location>
</feature>
<evidence type="ECO:0000256" key="4">
    <source>
        <dbReference type="ARBA" id="ARBA00022989"/>
    </source>
</evidence>